<feature type="transmembrane region" description="Helical" evidence="1">
    <location>
        <begin position="296"/>
        <end position="316"/>
    </location>
</feature>
<evidence type="ECO:0000256" key="1">
    <source>
        <dbReference type="SAM" id="Phobius"/>
    </source>
</evidence>
<dbReference type="RefSeq" id="WP_046280001.1">
    <property type="nucleotide sequence ID" value="NZ_LATL02000178.1"/>
</dbReference>
<keyword evidence="1" id="KW-0472">Membrane</keyword>
<dbReference type="AlphaFoldDB" id="A0A0F5YCS7"/>
<keyword evidence="1" id="KW-1133">Transmembrane helix</keyword>
<feature type="transmembrane region" description="Helical" evidence="1">
    <location>
        <begin position="88"/>
        <end position="118"/>
    </location>
</feature>
<name>A0A0F5YCS7_9CYAN</name>
<feature type="transmembrane region" description="Helical" evidence="1">
    <location>
        <begin position="336"/>
        <end position="357"/>
    </location>
</feature>
<protein>
    <submittedName>
        <fullName evidence="2">Uncharacterized protein</fullName>
    </submittedName>
</protein>
<accession>A0A0F5YCS7</accession>
<proteinExistence type="predicted"/>
<dbReference type="InterPro" id="IPR044200">
    <property type="entry name" value="At5g03900-like"/>
</dbReference>
<feature type="transmembrane region" description="Helical" evidence="1">
    <location>
        <begin position="138"/>
        <end position="158"/>
    </location>
</feature>
<evidence type="ECO:0000313" key="2">
    <source>
        <dbReference type="EMBL" id="KKD36709.1"/>
    </source>
</evidence>
<dbReference type="PANTHER" id="PTHR47380">
    <property type="entry name" value="OS02G0533000 PROTEIN"/>
    <property type="match status" value="1"/>
</dbReference>
<dbReference type="Proteomes" id="UP000033607">
    <property type="component" value="Unassembled WGS sequence"/>
</dbReference>
<reference evidence="2 3" key="1">
    <citation type="submission" date="2015-06" db="EMBL/GenBank/DDBJ databases">
        <title>Draft genome assembly of filamentous brackish cyanobacterium Limnoraphis robusta strain CS-951.</title>
        <authorList>
            <person name="Willis A."/>
            <person name="Parks M."/>
            <person name="Burford M.A."/>
        </authorList>
    </citation>
    <scope>NUCLEOTIDE SEQUENCE [LARGE SCALE GENOMIC DNA]</scope>
    <source>
        <strain evidence="2 3">CS-951</strain>
    </source>
</reference>
<sequence length="439" mass="49976">MIPNPSIMKAVEQLGYRVTTGDVAAQAGIDVNVAQQQLLALASDAGGHLQVAESGEIAFLFPQDFRSILRNKFWRLKLQEWWEKVWRVLFYLIRISFGILLIVSIVLIFVSIALILMAVNSSRDGDDSGGSSEGGGGIFFVPRVWFGPNWYWFLYWDYDDYSSHRRPRVGTSQTDQYNFLESVFSFLFGEGNPNANLEEWRWKTIATLIRNNQGAIIAEQVAPYLDDISRQQEEYEDYMLPVLTRFNGYPKVSPEGEFVYHFPELQMTATQYRPQPISSYLKEQLWKFSQASSGQLMLAAGLGVVNIVGAIILGSLLREGTIAQTLGGLVAFVEGIFPLLLVYGIGFLTVPLVRYLLMKWRNARIEVRNHHRQERVALLNQADNSVQQKLSYARQFAAETVITQKDLAYTTESDLIEQELEQTDKIDAEWQKRLNESNS</sequence>
<dbReference type="OrthoDB" id="5501559at2"/>
<dbReference type="EMBL" id="LATL02000178">
    <property type="protein sequence ID" value="KKD36709.1"/>
    <property type="molecule type" value="Genomic_DNA"/>
</dbReference>
<comment type="caution">
    <text evidence="2">The sequence shown here is derived from an EMBL/GenBank/DDBJ whole genome shotgun (WGS) entry which is preliminary data.</text>
</comment>
<dbReference type="PANTHER" id="PTHR47380:SF4">
    <property type="entry name" value="OS02G0533000 PROTEIN"/>
    <property type="match status" value="1"/>
</dbReference>
<dbReference type="PATRIC" id="fig|1637645.4.peg.3517"/>
<gene>
    <name evidence="2" type="ORF">WN50_18215</name>
</gene>
<keyword evidence="1" id="KW-0812">Transmembrane</keyword>
<evidence type="ECO:0000313" key="3">
    <source>
        <dbReference type="Proteomes" id="UP000033607"/>
    </source>
</evidence>
<organism evidence="2 3">
    <name type="scientific">Limnoraphis robusta CS-951</name>
    <dbReference type="NCBI Taxonomy" id="1637645"/>
    <lineage>
        <taxon>Bacteria</taxon>
        <taxon>Bacillati</taxon>
        <taxon>Cyanobacteriota</taxon>
        <taxon>Cyanophyceae</taxon>
        <taxon>Oscillatoriophycideae</taxon>
        <taxon>Oscillatoriales</taxon>
        <taxon>Sirenicapillariaceae</taxon>
        <taxon>Limnoraphis</taxon>
    </lineage>
</organism>